<dbReference type="Pfam" id="PF17800">
    <property type="entry name" value="NPL"/>
    <property type="match status" value="1"/>
</dbReference>
<dbReference type="InterPro" id="IPR041232">
    <property type="entry name" value="NPL"/>
</dbReference>
<dbReference type="Gene3D" id="2.60.120.340">
    <property type="entry name" value="Nucleoplasmin core domain"/>
    <property type="match status" value="1"/>
</dbReference>
<sequence>MLSDEQEVPEPRVELYGLKVTGDKPVSIAPHLTDEDGSSVSLHLTQIALGAKPSAGPHTVFAKLGGSQFAVGTLEKGRCEQFSVDYMLTTDASFSHSGSSEVFLTGYRHISPLLDNMAGMDEYSEEDDDEDDEEDDEAPALRAITAGGKGQKANGRVRMLVNKFSEGDDDDLEAIDDDDDDDDDIEDDLLADAADEDSDDLPVAAPLAAAAGKKRSAAAALTAGDAAPKKAKTPAAAAAPPAVAPAAAAPVAQTGQNAAWAKAVRDFIQGAGPSRLSELGTKVPKPAGVTIKVKKCLEESGLFAIDATGIVSLRP</sequence>
<evidence type="ECO:0000313" key="2">
    <source>
        <dbReference type="EMBL" id="KAK9810600.1"/>
    </source>
</evidence>
<dbReference type="AlphaFoldDB" id="A0AAW1PL95"/>
<evidence type="ECO:0000313" key="3">
    <source>
        <dbReference type="Proteomes" id="UP001465755"/>
    </source>
</evidence>
<organism evidence="2 3">
    <name type="scientific">Symbiochloris irregularis</name>
    <dbReference type="NCBI Taxonomy" id="706552"/>
    <lineage>
        <taxon>Eukaryota</taxon>
        <taxon>Viridiplantae</taxon>
        <taxon>Chlorophyta</taxon>
        <taxon>core chlorophytes</taxon>
        <taxon>Trebouxiophyceae</taxon>
        <taxon>Trebouxiales</taxon>
        <taxon>Trebouxiaceae</taxon>
        <taxon>Symbiochloris</taxon>
    </lineage>
</organism>
<dbReference type="EMBL" id="JALJOQ010000015">
    <property type="protein sequence ID" value="KAK9810600.1"/>
    <property type="molecule type" value="Genomic_DNA"/>
</dbReference>
<gene>
    <name evidence="2" type="ORF">WJX73_003476</name>
</gene>
<dbReference type="Proteomes" id="UP001465755">
    <property type="component" value="Unassembled WGS sequence"/>
</dbReference>
<reference evidence="2 3" key="1">
    <citation type="journal article" date="2024" name="Nat. Commun.">
        <title>Phylogenomics reveals the evolutionary origins of lichenization in chlorophyte algae.</title>
        <authorList>
            <person name="Puginier C."/>
            <person name="Libourel C."/>
            <person name="Otte J."/>
            <person name="Skaloud P."/>
            <person name="Haon M."/>
            <person name="Grisel S."/>
            <person name="Petersen M."/>
            <person name="Berrin J.G."/>
            <person name="Delaux P.M."/>
            <person name="Dal Grande F."/>
            <person name="Keller J."/>
        </authorList>
    </citation>
    <scope>NUCLEOTIDE SEQUENCE [LARGE SCALE GENOMIC DNA]</scope>
    <source>
        <strain evidence="2 3">SAG 2036</strain>
    </source>
</reference>
<proteinExistence type="predicted"/>
<evidence type="ECO:0000259" key="1">
    <source>
        <dbReference type="Pfam" id="PF17800"/>
    </source>
</evidence>
<comment type="caution">
    <text evidence="2">The sequence shown here is derived from an EMBL/GenBank/DDBJ whole genome shotgun (WGS) entry which is preliminary data.</text>
</comment>
<feature type="domain" description="Nucleoplasmin-like" evidence="1">
    <location>
        <begin position="15"/>
        <end position="107"/>
    </location>
</feature>
<name>A0AAW1PL95_9CHLO</name>
<accession>A0AAW1PL95</accession>
<protein>
    <recommendedName>
        <fullName evidence="1">Nucleoplasmin-like domain-containing protein</fullName>
    </recommendedName>
</protein>
<keyword evidence="3" id="KW-1185">Reference proteome</keyword>